<feature type="chain" id="PRO_5034687338" evidence="2">
    <location>
        <begin position="28"/>
        <end position="706"/>
    </location>
</feature>
<keyword evidence="4" id="KW-1185">Reference proteome</keyword>
<protein>
    <submittedName>
        <fullName evidence="3">Uncharacterized protein</fullName>
    </submittedName>
</protein>
<gene>
    <name evidence="3" type="ORF">HETSPECPRED_009378</name>
</gene>
<feature type="signal peptide" evidence="2">
    <location>
        <begin position="1"/>
        <end position="27"/>
    </location>
</feature>
<name>A0A8H3G844_9LECA</name>
<evidence type="ECO:0000256" key="2">
    <source>
        <dbReference type="SAM" id="SignalP"/>
    </source>
</evidence>
<evidence type="ECO:0000313" key="3">
    <source>
        <dbReference type="EMBL" id="CAF9934843.1"/>
    </source>
</evidence>
<accession>A0A8H3G844</accession>
<evidence type="ECO:0000313" key="4">
    <source>
        <dbReference type="Proteomes" id="UP000664521"/>
    </source>
</evidence>
<proteinExistence type="predicted"/>
<keyword evidence="2" id="KW-0732">Signal</keyword>
<sequence length="706" mass="75661">MRLSSLSSQRAAIILPILLSIPLNVCATAIERRGNCCPGSCDDDDNGNQAPTLDGPTSDRAPGIGVEFETGSIKFESSGCDKPSTDSSKGKMVGNRQGDNWKLTADTTLNEAGLLDAEYILDGTQIKLETGKASQAAEEVAGDITAWNPFKGMQDPQVEIEDSTCNPWTITEPEEDGAAAGLKWAMQVTAPLPLEAISDLFSKAVTGGSSALLPSISPDRGVVSVTKEFFQANPNGISSDSVTDDVLGFFSLVLSYAKGAKEEDEDTSPKEIISIMPRTDWTNVFNQVKADVPGTLYDVVKIVACYKRSGDGVEIDGDYCGGTVQAPEPNAKMDGQTFKTSNSAGGSDSCTVQEWIQSIQDGNSPDRLSQVDQIIDGSIGGLKDALENVINTARAVPLFEFRRLPGAKSTEIKDRVTSAEQALIDYHHALGAIPRFGRTVRSPRSAVWKRQDPCADSAPSSTPVATAQLTCNGVDTTKWMGRDALNNVIGTFCADAEAQGVQDKDSGSIQRSYNAGGPDEVSLSMDWPSGADFKPQKDACVGYLSTVMDSCDGNEPDKNPLNWKHGGYNQVGDVRYNVNPTMQRYKAGTCSMHVHEEDYFSGVDGPGTSRSHTYYLRINAKDADGNTVASVDNDAEAGDGNSYHLAGYYNDMVMTPEAQGGDYIQFTIGDQSWHSDQGEGAQRCDVGGWDGDYSPVGRDMDCFFLC</sequence>
<dbReference type="EMBL" id="CAJPDS010000078">
    <property type="protein sequence ID" value="CAF9934843.1"/>
    <property type="molecule type" value="Genomic_DNA"/>
</dbReference>
<evidence type="ECO:0000256" key="1">
    <source>
        <dbReference type="SAM" id="MobiDB-lite"/>
    </source>
</evidence>
<dbReference type="AlphaFoldDB" id="A0A8H3G844"/>
<comment type="caution">
    <text evidence="3">The sequence shown here is derived from an EMBL/GenBank/DDBJ whole genome shotgun (WGS) entry which is preliminary data.</text>
</comment>
<dbReference type="Pfam" id="PF18647">
    <property type="entry name" value="Fungal_lectin_2"/>
    <property type="match status" value="1"/>
</dbReference>
<reference evidence="3" key="1">
    <citation type="submission" date="2021-03" db="EMBL/GenBank/DDBJ databases">
        <authorList>
            <person name="Tagirdzhanova G."/>
        </authorList>
    </citation>
    <scope>NUCLEOTIDE SEQUENCE</scope>
</reference>
<dbReference type="Proteomes" id="UP000664521">
    <property type="component" value="Unassembled WGS sequence"/>
</dbReference>
<dbReference type="OrthoDB" id="1896086at2759"/>
<organism evidence="3 4">
    <name type="scientific">Heterodermia speciosa</name>
    <dbReference type="NCBI Taxonomy" id="116794"/>
    <lineage>
        <taxon>Eukaryota</taxon>
        <taxon>Fungi</taxon>
        <taxon>Dikarya</taxon>
        <taxon>Ascomycota</taxon>
        <taxon>Pezizomycotina</taxon>
        <taxon>Lecanoromycetes</taxon>
        <taxon>OSLEUM clade</taxon>
        <taxon>Lecanoromycetidae</taxon>
        <taxon>Caliciales</taxon>
        <taxon>Physciaceae</taxon>
        <taxon>Heterodermia</taxon>
    </lineage>
</organism>
<feature type="region of interest" description="Disordered" evidence="1">
    <location>
        <begin position="74"/>
        <end position="95"/>
    </location>
</feature>